<comment type="pathway">
    <text evidence="3">Purine metabolism.</text>
</comment>
<evidence type="ECO:0000259" key="8">
    <source>
        <dbReference type="PROSITE" id="PS51880"/>
    </source>
</evidence>
<dbReference type="SUPFAM" id="SSF109604">
    <property type="entry name" value="HD-domain/PDEase-like"/>
    <property type="match status" value="1"/>
</dbReference>
<dbReference type="InterPro" id="IPR004095">
    <property type="entry name" value="TGS"/>
</dbReference>
<dbReference type="InterPro" id="IPR045600">
    <property type="entry name" value="RelA/SpoT_AH_RIS"/>
</dbReference>
<dbReference type="HAMAP" id="MF_00518">
    <property type="entry name" value="Deacylase_Dtd"/>
    <property type="match status" value="1"/>
</dbReference>
<comment type="catalytic activity">
    <reaction evidence="5">
        <text>a D-aminoacyl-tRNA + H2O = a tRNA + a D-alpha-amino acid + H(+)</text>
        <dbReference type="Rhea" id="RHEA:13953"/>
        <dbReference type="Rhea" id="RHEA-COMP:10123"/>
        <dbReference type="Rhea" id="RHEA-COMP:10124"/>
        <dbReference type="ChEBI" id="CHEBI:15377"/>
        <dbReference type="ChEBI" id="CHEBI:15378"/>
        <dbReference type="ChEBI" id="CHEBI:59871"/>
        <dbReference type="ChEBI" id="CHEBI:78442"/>
        <dbReference type="ChEBI" id="CHEBI:79333"/>
        <dbReference type="EC" id="3.1.1.96"/>
    </reaction>
</comment>
<evidence type="ECO:0000313" key="10">
    <source>
        <dbReference type="Proteomes" id="UP000702964"/>
    </source>
</evidence>
<evidence type="ECO:0000256" key="5">
    <source>
        <dbReference type="ARBA" id="ARBA00048018"/>
    </source>
</evidence>
<comment type="similarity">
    <text evidence="1">Belongs to the RelA/SpoT family.</text>
</comment>
<dbReference type="PANTHER" id="PTHR21262">
    <property type="entry name" value="GUANOSINE-3',5'-BIS DIPHOSPHATE 3'-PYROPHOSPHOHYDROLASE"/>
    <property type="match status" value="1"/>
</dbReference>
<name>A0A8J4SJ28_9STRA</name>
<feature type="domain" description="TGS" evidence="8">
    <location>
        <begin position="386"/>
        <end position="447"/>
    </location>
</feature>
<dbReference type="Gene3D" id="3.10.20.30">
    <property type="match status" value="1"/>
</dbReference>
<dbReference type="CDD" id="cd01668">
    <property type="entry name" value="TGS_RSH"/>
    <property type="match status" value="1"/>
</dbReference>
<dbReference type="FunFam" id="3.50.80.10:FF:000001">
    <property type="entry name" value="D-aminoacyl-tRNA deacylase"/>
    <property type="match status" value="1"/>
</dbReference>
<evidence type="ECO:0000256" key="1">
    <source>
        <dbReference type="ARBA" id="ARBA00007476"/>
    </source>
</evidence>
<dbReference type="Pfam" id="PF13328">
    <property type="entry name" value="HD_4"/>
    <property type="match status" value="1"/>
</dbReference>
<dbReference type="PROSITE" id="PS51831">
    <property type="entry name" value="HD"/>
    <property type="match status" value="1"/>
</dbReference>
<dbReference type="GO" id="GO:0051499">
    <property type="term" value="F:D-aminoacyl-tRNA deacylase activity"/>
    <property type="evidence" value="ECO:0007669"/>
    <property type="project" value="UniProtKB-EC"/>
</dbReference>
<dbReference type="GO" id="GO:0005737">
    <property type="term" value="C:cytoplasm"/>
    <property type="evidence" value="ECO:0007669"/>
    <property type="project" value="UniProtKB-SubCell"/>
</dbReference>
<reference evidence="9" key="2">
    <citation type="submission" date="2020-02" db="EMBL/GenBank/DDBJ databases">
        <authorList>
            <person name="Studholme D.J."/>
        </authorList>
    </citation>
    <scope>NUCLEOTIDE SEQUENCE</scope>
    <source>
        <strain evidence="9">00238/432</strain>
    </source>
</reference>
<dbReference type="Gene3D" id="1.10.3210.10">
    <property type="entry name" value="Hypothetical protein af1432"/>
    <property type="match status" value="1"/>
</dbReference>
<dbReference type="EMBL" id="AOFI03000087">
    <property type="protein sequence ID" value="KAF4321963.1"/>
    <property type="molecule type" value="Genomic_DNA"/>
</dbReference>
<reference evidence="9" key="1">
    <citation type="journal article" date="2015" name="Genom Data">
        <title>Draft genome sequences of Phytophthora kernoviae and Phytophthora ramorum lineage EU2 from Scotland.</title>
        <authorList>
            <person name="Sambles C."/>
            <person name="Schlenzig A."/>
            <person name="O'Neill P."/>
            <person name="Grant M."/>
            <person name="Studholme D.J."/>
        </authorList>
    </citation>
    <scope>NUCLEOTIDE SEQUENCE</scope>
    <source>
        <strain evidence="9">00238/432</strain>
    </source>
</reference>
<evidence type="ECO:0000256" key="4">
    <source>
        <dbReference type="ARBA" id="ARBA00047676"/>
    </source>
</evidence>
<comment type="catalytic activity">
    <reaction evidence="4">
        <text>glycyl-tRNA(Ala) + H2O = tRNA(Ala) + glycine + H(+)</text>
        <dbReference type="Rhea" id="RHEA:53744"/>
        <dbReference type="Rhea" id="RHEA-COMP:9657"/>
        <dbReference type="Rhea" id="RHEA-COMP:13640"/>
        <dbReference type="ChEBI" id="CHEBI:15377"/>
        <dbReference type="ChEBI" id="CHEBI:15378"/>
        <dbReference type="ChEBI" id="CHEBI:57305"/>
        <dbReference type="ChEBI" id="CHEBI:78442"/>
        <dbReference type="ChEBI" id="CHEBI:78522"/>
        <dbReference type="EC" id="3.1.1.96"/>
    </reaction>
</comment>
<keyword evidence="6" id="KW-0963">Cytoplasm</keyword>
<dbReference type="InterPro" id="IPR043519">
    <property type="entry name" value="NT_sf"/>
</dbReference>
<dbReference type="Pfam" id="PF04607">
    <property type="entry name" value="RelA_SpoT"/>
    <property type="match status" value="1"/>
</dbReference>
<dbReference type="Gene3D" id="3.30.460.10">
    <property type="entry name" value="Beta Polymerase, domain 2"/>
    <property type="match status" value="1"/>
</dbReference>
<dbReference type="AlphaFoldDB" id="A0A8J4SJ28"/>
<dbReference type="GO" id="GO:0000049">
    <property type="term" value="F:tRNA binding"/>
    <property type="evidence" value="ECO:0007669"/>
    <property type="project" value="UniProtKB-KW"/>
</dbReference>
<dbReference type="Pfam" id="PF19296">
    <property type="entry name" value="RelA_AH_RIS"/>
    <property type="match status" value="1"/>
</dbReference>
<dbReference type="Pfam" id="PF02580">
    <property type="entry name" value="Tyr_Deacylase"/>
    <property type="match status" value="1"/>
</dbReference>
<evidence type="ECO:0000256" key="3">
    <source>
        <dbReference type="ARBA" id="ARBA00025704"/>
    </source>
</evidence>
<evidence type="ECO:0000313" key="9">
    <source>
        <dbReference type="EMBL" id="KAF4321963.1"/>
    </source>
</evidence>
<dbReference type="InterPro" id="IPR007685">
    <property type="entry name" value="RelA_SpoT"/>
</dbReference>
<dbReference type="CDD" id="cd05399">
    <property type="entry name" value="NT_Rel-Spo_like"/>
    <property type="match status" value="1"/>
</dbReference>
<dbReference type="GO" id="GO:0015969">
    <property type="term" value="P:guanosine tetraphosphate metabolic process"/>
    <property type="evidence" value="ECO:0007669"/>
    <property type="project" value="InterPro"/>
</dbReference>
<evidence type="ECO:0000256" key="2">
    <source>
        <dbReference type="ARBA" id="ARBA00009673"/>
    </source>
</evidence>
<dbReference type="CDD" id="cd00077">
    <property type="entry name" value="HDc"/>
    <property type="match status" value="1"/>
</dbReference>
<dbReference type="SMART" id="SM00471">
    <property type="entry name" value="HDc"/>
    <property type="match status" value="1"/>
</dbReference>
<dbReference type="EC" id="3.1.1.96" evidence="6"/>
<evidence type="ECO:0000259" key="7">
    <source>
        <dbReference type="PROSITE" id="PS51831"/>
    </source>
</evidence>
<dbReference type="Pfam" id="PF02824">
    <property type="entry name" value="TGS"/>
    <property type="match status" value="1"/>
</dbReference>
<accession>A0A8J4SJ28</accession>
<gene>
    <name evidence="9" type="ORF">G195_004860</name>
</gene>
<dbReference type="SMART" id="SM00954">
    <property type="entry name" value="RelA_SpoT"/>
    <property type="match status" value="1"/>
</dbReference>
<dbReference type="SUPFAM" id="SSF81271">
    <property type="entry name" value="TGS-like"/>
    <property type="match status" value="1"/>
</dbReference>
<comment type="similarity">
    <text evidence="2 6">Belongs to the DTD family.</text>
</comment>
<keyword evidence="6" id="KW-0378">Hydrolase</keyword>
<feature type="domain" description="HD" evidence="7">
    <location>
        <begin position="44"/>
        <end position="143"/>
    </location>
</feature>
<sequence length="831" mass="94384">MGIEQLLEKAGAYIKEPDLVRIREAYEFADQAHHGQTRKSGEPYILHPLAVADIVVNMQMDTISIIAALLHDVVEDTTVSLEEIRNHFGNTCAMLVDGLTKLERIQFRSKEEQQNENYRKMFIAMAQDIRVIVIKLADRLHNMRTLKFQSEESQRRISYETLEIFCPIANRLGISAIKWEMEDIALRYLNPQQYYRIANLMHKKRAEREQYIDTVMDGITSKLDEMGIQADLSGRPKHIYSVFKKMTTKNKQFNEIYDLLAIRIIVDNIKDCYATLGIIHTLWKPMPGRFKDYIAMPKANMYQSLHTTVVGPNGEPTEVQIRTWDMHRTAEFGIAAHWAYKEGAANGNGNNFEDKITFFREILELQNEAQDASEFVESLKMDFFSDLVFVFTPKGEVIELPTGSVPLDFAYRIHTEVGNRTIGAKVNGRIVPLDYHLKTGDIIEILTSKHSYGPSQDWLKIAKSSHARAKIKQWFKKERREENVEKGRDSCERELKRMGLDPSAWMTDDKLQEAAKKYAFNDIEDMLAAVGFGGITAAQIVTKATEKLRKEQEESSLLELNSEMRELKPAPERKNRPTNGIRVKGIDNLLVRFARCCNPVPGDAIIGYVTRGRGVSVHRSDCPNIPSSTDGEEAARVIEVEWEENIEANYSVDIEITGHDRNGLLNEVLQAVSERACKMRVLVQRCKEAQVTVGDELTGRIESGLMLLVGITHEDTEKDAIYLADKIAGLRIFEDEQEKMNLSLMDVGGAVLSVSQFTLYGDCRKGKRPSFAAAARPEAAELLYETFNQLLRDKGIQVETGRFGAMMDVTFTNWGPVTLMLESPIRQEAHA</sequence>
<dbReference type="FunFam" id="3.10.20.30:FF:000002">
    <property type="entry name" value="GTP pyrophosphokinase (RelA/SpoT)"/>
    <property type="match status" value="1"/>
</dbReference>
<dbReference type="GO" id="GO:0005886">
    <property type="term" value="C:plasma membrane"/>
    <property type="evidence" value="ECO:0007669"/>
    <property type="project" value="TreeGrafter"/>
</dbReference>
<dbReference type="InterPro" id="IPR003607">
    <property type="entry name" value="HD/PDEase_dom"/>
</dbReference>
<evidence type="ECO:0000256" key="6">
    <source>
        <dbReference type="RuleBase" id="RU003470"/>
    </source>
</evidence>
<dbReference type="InterPro" id="IPR003732">
    <property type="entry name" value="Daa-tRNA_deacyls_DTD"/>
</dbReference>
<dbReference type="CDD" id="cd00563">
    <property type="entry name" value="Dtyr_deacylase"/>
    <property type="match status" value="1"/>
</dbReference>
<dbReference type="InterPro" id="IPR033655">
    <property type="entry name" value="TGS_RelA/SpoT"/>
</dbReference>
<dbReference type="Gene3D" id="3.50.80.10">
    <property type="entry name" value="D-tyrosyl-tRNA(Tyr) deacylase"/>
    <property type="match status" value="1"/>
</dbReference>
<dbReference type="FunFam" id="1.10.3210.10:FF:000001">
    <property type="entry name" value="GTP pyrophosphokinase RelA"/>
    <property type="match status" value="1"/>
</dbReference>
<dbReference type="SUPFAM" id="SSF81301">
    <property type="entry name" value="Nucleotidyltransferase"/>
    <property type="match status" value="1"/>
</dbReference>
<protein>
    <recommendedName>
        <fullName evidence="6">D-aminoacyl-tRNA deacylase</fullName>
        <ecNumber evidence="6">3.1.1.96</ecNumber>
    </recommendedName>
</protein>
<comment type="subcellular location">
    <subcellularLocation>
        <location evidence="6">Cytoplasm</location>
    </subcellularLocation>
</comment>
<dbReference type="InterPro" id="IPR012676">
    <property type="entry name" value="TGS-like"/>
</dbReference>
<keyword evidence="6" id="KW-0820">tRNA-binding</keyword>
<dbReference type="NCBIfam" id="TIGR00691">
    <property type="entry name" value="spoT_relA"/>
    <property type="match status" value="1"/>
</dbReference>
<dbReference type="InterPro" id="IPR012675">
    <property type="entry name" value="Beta-grasp_dom_sf"/>
</dbReference>
<comment type="caution">
    <text evidence="9">The sequence shown here is derived from an EMBL/GenBank/DDBJ whole genome shotgun (WGS) entry which is preliminary data.</text>
</comment>
<dbReference type="InterPro" id="IPR006674">
    <property type="entry name" value="HD_domain"/>
</dbReference>
<dbReference type="PROSITE" id="PS51880">
    <property type="entry name" value="TGS"/>
    <property type="match status" value="1"/>
</dbReference>
<dbReference type="SUPFAM" id="SSF69500">
    <property type="entry name" value="DTD-like"/>
    <property type="match status" value="1"/>
</dbReference>
<dbReference type="InterPro" id="IPR004811">
    <property type="entry name" value="RelA/Spo_fam"/>
</dbReference>
<dbReference type="FunFam" id="3.30.460.10:FF:000001">
    <property type="entry name" value="GTP pyrophosphokinase RelA"/>
    <property type="match status" value="1"/>
</dbReference>
<dbReference type="InterPro" id="IPR023509">
    <property type="entry name" value="DTD-like_sf"/>
</dbReference>
<dbReference type="NCBIfam" id="TIGR00256">
    <property type="entry name" value="D-aminoacyl-tRNA deacylase"/>
    <property type="match status" value="1"/>
</dbReference>
<keyword evidence="6" id="KW-0694">RNA-binding</keyword>
<proteinExistence type="inferred from homology"/>
<organism evidence="9 10">
    <name type="scientific">Phytophthora kernoviae 00238/432</name>
    <dbReference type="NCBI Taxonomy" id="1284355"/>
    <lineage>
        <taxon>Eukaryota</taxon>
        <taxon>Sar</taxon>
        <taxon>Stramenopiles</taxon>
        <taxon>Oomycota</taxon>
        <taxon>Peronosporomycetes</taxon>
        <taxon>Peronosporales</taxon>
        <taxon>Peronosporaceae</taxon>
        <taxon>Phytophthora</taxon>
    </lineage>
</organism>
<dbReference type="PANTHER" id="PTHR21262:SF31">
    <property type="entry name" value="GTP PYROPHOSPHOKINASE"/>
    <property type="match status" value="1"/>
</dbReference>
<dbReference type="Proteomes" id="UP000702964">
    <property type="component" value="Unassembled WGS sequence"/>
</dbReference>